<dbReference type="AlphaFoldDB" id="A0A1Q9EEN6"/>
<comment type="caution">
    <text evidence="1">The sequence shown here is derived from an EMBL/GenBank/DDBJ whole genome shotgun (WGS) entry which is preliminary data.</text>
</comment>
<accession>A0A1Q9EEN6</accession>
<dbReference type="OrthoDB" id="413384at2759"/>
<protein>
    <submittedName>
        <fullName evidence="1">Uncharacterized protein</fullName>
    </submittedName>
</protein>
<organism evidence="1 2">
    <name type="scientific">Symbiodinium microadriaticum</name>
    <name type="common">Dinoflagellate</name>
    <name type="synonym">Zooxanthella microadriatica</name>
    <dbReference type="NCBI Taxonomy" id="2951"/>
    <lineage>
        <taxon>Eukaryota</taxon>
        <taxon>Sar</taxon>
        <taxon>Alveolata</taxon>
        <taxon>Dinophyceae</taxon>
        <taxon>Suessiales</taxon>
        <taxon>Symbiodiniaceae</taxon>
        <taxon>Symbiodinium</taxon>
    </lineage>
</organism>
<reference evidence="1 2" key="1">
    <citation type="submission" date="2016-02" db="EMBL/GenBank/DDBJ databases">
        <title>Genome analysis of coral dinoflagellate symbionts highlights evolutionary adaptations to a symbiotic lifestyle.</title>
        <authorList>
            <person name="Aranda M."/>
            <person name="Li Y."/>
            <person name="Liew Y.J."/>
            <person name="Baumgarten S."/>
            <person name="Simakov O."/>
            <person name="Wilson M."/>
            <person name="Piel J."/>
            <person name="Ashoor H."/>
            <person name="Bougouffa S."/>
            <person name="Bajic V.B."/>
            <person name="Ryu T."/>
            <person name="Ravasi T."/>
            <person name="Bayer T."/>
            <person name="Micklem G."/>
            <person name="Kim H."/>
            <person name="Bhak J."/>
            <person name="Lajeunesse T.C."/>
            <person name="Voolstra C.R."/>
        </authorList>
    </citation>
    <scope>NUCLEOTIDE SEQUENCE [LARGE SCALE GENOMIC DNA]</scope>
    <source>
        <strain evidence="1 2">CCMP2467</strain>
    </source>
</reference>
<sequence length="372" mass="41506">MLRSVSQAICSIVYTALDKIELLLAELGHCLVMRMASYHKADEDSERDVPHRDAERGYFEVAETEKFSVALESTTQGAAMLAFAQWSDAEYASKYGQKQAIGRLINGLGLFTISFVLQALLIALLLFFSTQRMQDPYQFEETTAMAESLRKAQESNTTLPETDRVLGLCLRDHSVPYSQSVVVFLWLCKISPDIIFNLWTIVLLASLPKFDGSALQFTDANIHIVRLPRGAKWMLILFVKIPMLLVQLALAKTGMTFLMYCSALGILIMKALALSYVCTVPSVVFAGLASKALANEVGKAKLTGTIMKTTFWDAWLSGIIKIALHVAVAVWYCRILHAGLTAFRWECFFYKYKFVFPTCNCGAELFGVHIAN</sequence>
<evidence type="ECO:0000313" key="2">
    <source>
        <dbReference type="Proteomes" id="UP000186817"/>
    </source>
</evidence>
<gene>
    <name evidence="1" type="ORF">AK812_SmicGene10859</name>
</gene>
<keyword evidence="2" id="KW-1185">Reference proteome</keyword>
<dbReference type="EMBL" id="LSRX01000172">
    <property type="protein sequence ID" value="OLQ05904.1"/>
    <property type="molecule type" value="Genomic_DNA"/>
</dbReference>
<proteinExistence type="predicted"/>
<dbReference type="Proteomes" id="UP000186817">
    <property type="component" value="Unassembled WGS sequence"/>
</dbReference>
<name>A0A1Q9EEN6_SYMMI</name>
<evidence type="ECO:0000313" key="1">
    <source>
        <dbReference type="EMBL" id="OLQ05904.1"/>
    </source>
</evidence>